<comment type="caution">
    <text evidence="3">The sequence shown here is derived from an EMBL/GenBank/DDBJ whole genome shotgun (WGS) entry which is preliminary data.</text>
</comment>
<name>A0A930DWI2_9FIRM</name>
<dbReference type="AlphaFoldDB" id="A0A930DWI2"/>
<dbReference type="Proteomes" id="UP000780721">
    <property type="component" value="Unassembled WGS sequence"/>
</dbReference>
<dbReference type="GO" id="GO:0044010">
    <property type="term" value="P:single-species biofilm formation"/>
    <property type="evidence" value="ECO:0007669"/>
    <property type="project" value="InterPro"/>
</dbReference>
<dbReference type="PANTHER" id="PTHR38781:SF1">
    <property type="entry name" value="ANTITOXIN DINJ-RELATED"/>
    <property type="match status" value="1"/>
</dbReference>
<evidence type="ECO:0000313" key="4">
    <source>
        <dbReference type="Proteomes" id="UP000780721"/>
    </source>
</evidence>
<dbReference type="InterPro" id="IPR007337">
    <property type="entry name" value="RelB/DinJ"/>
</dbReference>
<gene>
    <name evidence="3" type="ORF">HXM91_04490</name>
</gene>
<dbReference type="PIRSF" id="PIRSF003108">
    <property type="entry name" value="DinJ"/>
    <property type="match status" value="1"/>
</dbReference>
<evidence type="ECO:0000256" key="2">
    <source>
        <dbReference type="ARBA" id="ARBA00022649"/>
    </source>
</evidence>
<proteinExistence type="inferred from homology"/>
<dbReference type="InterPro" id="IPR026262">
    <property type="entry name" value="DinJ"/>
</dbReference>
<accession>A0A930DWI2</accession>
<dbReference type="NCBIfam" id="TIGR02384">
    <property type="entry name" value="RelB_DinJ"/>
    <property type="match status" value="1"/>
</dbReference>
<comment type="similarity">
    <text evidence="1">Belongs to the RelB/DinJ antitoxin family.</text>
</comment>
<protein>
    <submittedName>
        <fullName evidence="3">Type II toxin-antitoxin system RelB/DinJ family antitoxin</fullName>
    </submittedName>
</protein>
<dbReference type="GO" id="GO:0006351">
    <property type="term" value="P:DNA-templated transcription"/>
    <property type="evidence" value="ECO:0007669"/>
    <property type="project" value="TreeGrafter"/>
</dbReference>
<dbReference type="Pfam" id="PF04221">
    <property type="entry name" value="RelB"/>
    <property type="match status" value="1"/>
</dbReference>
<dbReference type="GO" id="GO:0015643">
    <property type="term" value="F:toxic substance binding"/>
    <property type="evidence" value="ECO:0007669"/>
    <property type="project" value="InterPro"/>
</dbReference>
<keyword evidence="2" id="KW-1277">Toxin-antitoxin system</keyword>
<sequence>MAQVNFRIDDTIKAKAESVCTAMGLTMSSAISIFLTKVANEKRIPFEVSVDPFYSEEHIAMLEKRIADMKAGRNTHERELIKVD</sequence>
<organism evidence="3 4">
    <name type="scientific">Oribacterium sinus</name>
    <dbReference type="NCBI Taxonomy" id="237576"/>
    <lineage>
        <taxon>Bacteria</taxon>
        <taxon>Bacillati</taxon>
        <taxon>Bacillota</taxon>
        <taxon>Clostridia</taxon>
        <taxon>Lachnospirales</taxon>
        <taxon>Lachnospiraceae</taxon>
        <taxon>Oribacterium</taxon>
    </lineage>
</organism>
<dbReference type="Gene3D" id="1.10.1220.10">
    <property type="entry name" value="Met repressor-like"/>
    <property type="match status" value="1"/>
</dbReference>
<evidence type="ECO:0000256" key="1">
    <source>
        <dbReference type="ARBA" id="ARBA00010562"/>
    </source>
</evidence>
<dbReference type="PANTHER" id="PTHR38781">
    <property type="entry name" value="ANTITOXIN DINJ-RELATED"/>
    <property type="match status" value="1"/>
</dbReference>
<dbReference type="GO" id="GO:0006355">
    <property type="term" value="P:regulation of DNA-templated transcription"/>
    <property type="evidence" value="ECO:0007669"/>
    <property type="project" value="InterPro"/>
</dbReference>
<dbReference type="GO" id="GO:0000987">
    <property type="term" value="F:cis-regulatory region sequence-specific DNA binding"/>
    <property type="evidence" value="ECO:0007669"/>
    <property type="project" value="InterPro"/>
</dbReference>
<evidence type="ECO:0000313" key="3">
    <source>
        <dbReference type="EMBL" id="MBF1305096.1"/>
    </source>
</evidence>
<dbReference type="InterPro" id="IPR013321">
    <property type="entry name" value="Arc_rbn_hlx_hlx"/>
</dbReference>
<dbReference type="EMBL" id="JABZRB010000097">
    <property type="protein sequence ID" value="MBF1305096.1"/>
    <property type="molecule type" value="Genomic_DNA"/>
</dbReference>
<reference evidence="3" key="1">
    <citation type="submission" date="2020-04" db="EMBL/GenBank/DDBJ databases">
        <title>Deep metagenomics examines the oral microbiome during advanced dental caries in children, revealing novel taxa and co-occurrences with host molecules.</title>
        <authorList>
            <person name="Baker J.L."/>
            <person name="Morton J.T."/>
            <person name="Dinis M."/>
            <person name="Alvarez R."/>
            <person name="Tran N.C."/>
            <person name="Knight R."/>
            <person name="Edlund A."/>
        </authorList>
    </citation>
    <scope>NUCLEOTIDE SEQUENCE</scope>
    <source>
        <strain evidence="3">JCVI_48_bin.5</strain>
    </source>
</reference>